<evidence type="ECO:0000313" key="3">
    <source>
        <dbReference type="Proteomes" id="UP001320119"/>
    </source>
</evidence>
<dbReference type="InterPro" id="IPR027417">
    <property type="entry name" value="P-loop_NTPase"/>
</dbReference>
<evidence type="ECO:0000259" key="1">
    <source>
        <dbReference type="Pfam" id="PF22688"/>
    </source>
</evidence>
<name>A0AAN2BLK8_9GAMM</name>
<dbReference type="Gene3D" id="1.10.8.60">
    <property type="match status" value="1"/>
</dbReference>
<evidence type="ECO:0000313" key="2">
    <source>
        <dbReference type="EMBL" id="BCD99135.1"/>
    </source>
</evidence>
<gene>
    <name evidence="2" type="ORF">MARGE09_P3336</name>
</gene>
<dbReference type="GO" id="GO:0006270">
    <property type="term" value="P:DNA replication initiation"/>
    <property type="evidence" value="ECO:0007669"/>
    <property type="project" value="TreeGrafter"/>
</dbReference>
<protein>
    <submittedName>
        <fullName evidence="2">DnaA-homolog protein</fullName>
    </submittedName>
</protein>
<dbReference type="EMBL" id="AP023086">
    <property type="protein sequence ID" value="BCD99135.1"/>
    <property type="molecule type" value="Genomic_DNA"/>
</dbReference>
<dbReference type="KEGG" id="marq:MARGE09_P3336"/>
<feature type="domain" description="Hda lid" evidence="1">
    <location>
        <begin position="172"/>
        <end position="236"/>
    </location>
</feature>
<proteinExistence type="predicted"/>
<dbReference type="Pfam" id="PF22688">
    <property type="entry name" value="Hda_lid"/>
    <property type="match status" value="1"/>
</dbReference>
<dbReference type="Proteomes" id="UP001320119">
    <property type="component" value="Chromosome"/>
</dbReference>
<dbReference type="GO" id="GO:0032297">
    <property type="term" value="P:negative regulation of DNA-templated DNA replication initiation"/>
    <property type="evidence" value="ECO:0007669"/>
    <property type="project" value="InterPro"/>
</dbReference>
<reference evidence="2 3" key="1">
    <citation type="journal article" date="2022" name="IScience">
        <title>An ultrasensitive nanofiber-based assay for enzymatic hydrolysis and deep-sea microbial degradation of cellulose.</title>
        <authorList>
            <person name="Tsudome M."/>
            <person name="Tachioka M."/>
            <person name="Miyazaki M."/>
            <person name="Uchimura K."/>
            <person name="Tsuda M."/>
            <person name="Takaki Y."/>
            <person name="Deguchi S."/>
        </authorList>
    </citation>
    <scope>NUCLEOTIDE SEQUENCE [LARGE SCALE GENOMIC DNA]</scope>
    <source>
        <strain evidence="2 3">GE09</strain>
    </source>
</reference>
<dbReference type="InterPro" id="IPR017788">
    <property type="entry name" value="Hda"/>
</dbReference>
<dbReference type="NCBIfam" id="TIGR03420">
    <property type="entry name" value="DnaA_homol_Hda"/>
    <property type="match status" value="1"/>
</dbReference>
<dbReference type="RefSeq" id="WP_236984088.1">
    <property type="nucleotide sequence ID" value="NZ_AP023086.1"/>
</dbReference>
<accession>A0AAN2BLK8</accession>
<organism evidence="2 3">
    <name type="scientific">Marinagarivorans cellulosilyticus</name>
    <dbReference type="NCBI Taxonomy" id="2721545"/>
    <lineage>
        <taxon>Bacteria</taxon>
        <taxon>Pseudomonadati</taxon>
        <taxon>Pseudomonadota</taxon>
        <taxon>Gammaproteobacteria</taxon>
        <taxon>Cellvibrionales</taxon>
        <taxon>Cellvibrionaceae</taxon>
        <taxon>Marinagarivorans</taxon>
    </lineage>
</organism>
<dbReference type="PANTHER" id="PTHR30050:SF5">
    <property type="entry name" value="DNAA REGULATORY INACTIVATOR HDA"/>
    <property type="match status" value="1"/>
</dbReference>
<dbReference type="PANTHER" id="PTHR30050">
    <property type="entry name" value="CHROMOSOMAL REPLICATION INITIATOR PROTEIN DNAA"/>
    <property type="match status" value="1"/>
</dbReference>
<sequence length="238" mass="26609">MRPKGNKPQPPQQLSLGIQLQDDATFANYWVSPENHLVNQVLQQFCIGQGDLSLVIWGRSGCGLTHLVQACSHHSQLPIAYLPLRDALDLKPADVCANLESSPLVCVDDIELIAGNAQWELAFFHLYNRLRDNGHRLLMASHANPATIGFDLPDLASRVLGSVIYRVAGLSDEEKAKALQMRAKARGMQMNKDVANYILKRAPRRMKDLFGILDQLDSASLQMQKKLSIRFVKDVLER</sequence>
<dbReference type="InterPro" id="IPR055199">
    <property type="entry name" value="Hda_lid"/>
</dbReference>
<dbReference type="SUPFAM" id="SSF52540">
    <property type="entry name" value="P-loop containing nucleoside triphosphate hydrolases"/>
    <property type="match status" value="1"/>
</dbReference>
<dbReference type="AlphaFoldDB" id="A0AAN2BLK8"/>
<dbReference type="Gene3D" id="3.40.50.300">
    <property type="entry name" value="P-loop containing nucleotide triphosphate hydrolases"/>
    <property type="match status" value="1"/>
</dbReference>
<keyword evidence="3" id="KW-1185">Reference proteome</keyword>